<evidence type="ECO:0000313" key="2">
    <source>
        <dbReference type="EMBL" id="TWT23663.1"/>
    </source>
</evidence>
<dbReference type="AlphaFoldDB" id="A0A5C5UD66"/>
<dbReference type="InterPro" id="IPR035897">
    <property type="entry name" value="Toll_tir_struct_dom_sf"/>
</dbReference>
<proteinExistence type="predicted"/>
<dbReference type="OrthoDB" id="5149141at2"/>
<dbReference type="Pfam" id="PF13676">
    <property type="entry name" value="TIR_2"/>
    <property type="match status" value="1"/>
</dbReference>
<organism evidence="2 3">
    <name type="scientific">Luteimonas marina</name>
    <dbReference type="NCBI Taxonomy" id="488485"/>
    <lineage>
        <taxon>Bacteria</taxon>
        <taxon>Pseudomonadati</taxon>
        <taxon>Pseudomonadota</taxon>
        <taxon>Gammaproteobacteria</taxon>
        <taxon>Lysobacterales</taxon>
        <taxon>Lysobacteraceae</taxon>
        <taxon>Luteimonas</taxon>
    </lineage>
</organism>
<accession>A0A5C5UD66</accession>
<reference evidence="2 3" key="1">
    <citation type="journal article" date="2008" name="Int. J. Syst. Evol. Microbiol.">
        <title>Luteimonas marina sp. nov., isolated from seawater.</title>
        <authorList>
            <person name="Baik K.S."/>
            <person name="Park S.C."/>
            <person name="Kim M.S."/>
            <person name="Kim E.M."/>
            <person name="Park C."/>
            <person name="Chun J."/>
            <person name="Seong C.N."/>
        </authorList>
    </citation>
    <scope>NUCLEOTIDE SEQUENCE [LARGE SCALE GENOMIC DNA]</scope>
    <source>
        <strain evidence="2 3">FR1330</strain>
    </source>
</reference>
<dbReference type="Proteomes" id="UP000319980">
    <property type="component" value="Unassembled WGS sequence"/>
</dbReference>
<feature type="domain" description="SEFIR" evidence="1">
    <location>
        <begin position="3"/>
        <end position="139"/>
    </location>
</feature>
<dbReference type="EMBL" id="VOHK01000001">
    <property type="protein sequence ID" value="TWT23663.1"/>
    <property type="molecule type" value="Genomic_DNA"/>
</dbReference>
<dbReference type="RefSeq" id="WP_146384971.1">
    <property type="nucleotide sequence ID" value="NZ_VOHK01000001.1"/>
</dbReference>
<dbReference type="InterPro" id="IPR000157">
    <property type="entry name" value="TIR_dom"/>
</dbReference>
<dbReference type="Gene3D" id="3.40.50.10140">
    <property type="entry name" value="Toll/interleukin-1 receptor homology (TIR) domain"/>
    <property type="match status" value="1"/>
</dbReference>
<dbReference type="InterPro" id="IPR013568">
    <property type="entry name" value="SEFIR_dom"/>
</dbReference>
<comment type="caution">
    <text evidence="2">The sequence shown here is derived from an EMBL/GenBank/DDBJ whole genome shotgun (WGS) entry which is preliminary data.</text>
</comment>
<evidence type="ECO:0000313" key="3">
    <source>
        <dbReference type="Proteomes" id="UP000319980"/>
    </source>
</evidence>
<keyword evidence="3" id="KW-1185">Reference proteome</keyword>
<name>A0A5C5UD66_9GAMM</name>
<dbReference type="GO" id="GO:0007165">
    <property type="term" value="P:signal transduction"/>
    <property type="evidence" value="ECO:0007669"/>
    <property type="project" value="InterPro"/>
</dbReference>
<dbReference type="PROSITE" id="PS51534">
    <property type="entry name" value="SEFIR"/>
    <property type="match status" value="1"/>
</dbReference>
<gene>
    <name evidence="2" type="ORF">FQY83_03320</name>
</gene>
<sequence>MSPPRLFISYSWSSHDHELWVIDLASRLRESGIDVILDKWELKEGHDSISFMEKMVTDPTIQKVAVISDSKYAEKADGRVSGVGTETQIISREVYEKQDQNKFVAVLPERDPEGKPYLPAYYKGRIYIDLSAPENYAAEFERLVRWVYDKPLHVKPEIGKAPAFLEEEPTKSLGTSVSFRRAIDALKNGRPFVEGAVDEYLAIFSENMERFRITLDDSRDADDQIADSIEEFTPYRNEFIQLMLAIAQYATNDDMQKKLHRFFERLLPYLGRPEDMNSHHSWAFDNFKFIVHELYLYAIAILIRYERFAFVDRLLATPYYVSTNANRGREATTTFADFRDYMESFRGRDQKLRRLSSRADLLKQRAESSGFDFKSLMQADFVLYLRATLNDDYYVRWWPETLVYATNSYGPMEVFARSRSASYYEQANKLLGGVSANDLKAHVATLQGDRDKVPSWQFERISPAVLTEIDKLSGLP</sequence>
<protein>
    <recommendedName>
        <fullName evidence="1">SEFIR domain-containing protein</fullName>
    </recommendedName>
</protein>
<evidence type="ECO:0000259" key="1">
    <source>
        <dbReference type="PROSITE" id="PS51534"/>
    </source>
</evidence>